<dbReference type="GO" id="GO:0005829">
    <property type="term" value="C:cytosol"/>
    <property type="evidence" value="ECO:0007669"/>
    <property type="project" value="TreeGrafter"/>
</dbReference>
<feature type="binding site" evidence="9">
    <location>
        <position position="79"/>
    </location>
    <ligand>
        <name>5-phospho-alpha-D-ribose 1-diphosphate</name>
        <dbReference type="ChEBI" id="CHEBI:58017"/>
    </ligand>
</feature>
<evidence type="ECO:0000256" key="1">
    <source>
        <dbReference type="ARBA" id="ARBA00004907"/>
    </source>
</evidence>
<feature type="binding site" evidence="9">
    <location>
        <position position="224"/>
    </location>
    <ligand>
        <name>Mg(2+)</name>
        <dbReference type="ChEBI" id="CHEBI:18420"/>
        <label>2</label>
    </ligand>
</feature>
<dbReference type="InterPro" id="IPR000312">
    <property type="entry name" value="Glycosyl_Trfase_fam3"/>
</dbReference>
<accession>A0A346B103</accession>
<dbReference type="FunFam" id="3.40.1030.10:FF:000002">
    <property type="entry name" value="Anthranilate phosphoribosyltransferase"/>
    <property type="match status" value="1"/>
</dbReference>
<dbReference type="PANTHER" id="PTHR43285:SF2">
    <property type="entry name" value="ANTHRANILATE PHOSPHORIBOSYLTRANSFERASE"/>
    <property type="match status" value="1"/>
</dbReference>
<dbReference type="Proteomes" id="UP000254337">
    <property type="component" value="Chromosome"/>
</dbReference>
<organism evidence="12 13">
    <name type="scientific">Megasphaera stantonii</name>
    <dbReference type="NCBI Taxonomy" id="2144175"/>
    <lineage>
        <taxon>Bacteria</taxon>
        <taxon>Bacillati</taxon>
        <taxon>Bacillota</taxon>
        <taxon>Negativicutes</taxon>
        <taxon>Veillonellales</taxon>
        <taxon>Veillonellaceae</taxon>
        <taxon>Megasphaera</taxon>
    </lineage>
</organism>
<evidence type="ECO:0000256" key="5">
    <source>
        <dbReference type="ARBA" id="ARBA00022822"/>
    </source>
</evidence>
<keyword evidence="5 9" id="KW-0822">Tryptophan biosynthesis</keyword>
<dbReference type="InterPro" id="IPR036320">
    <property type="entry name" value="Glycosyl_Trfase_fam3_N_dom_sf"/>
</dbReference>
<dbReference type="Pfam" id="PF00591">
    <property type="entry name" value="Glycos_transf_3"/>
    <property type="match status" value="1"/>
</dbReference>
<dbReference type="SUPFAM" id="SSF52418">
    <property type="entry name" value="Nucleoside phosphorylase/phosphoribosyltransferase catalytic domain"/>
    <property type="match status" value="1"/>
</dbReference>
<feature type="binding site" evidence="9">
    <location>
        <position position="225"/>
    </location>
    <ligand>
        <name>Mg(2+)</name>
        <dbReference type="ChEBI" id="CHEBI:18420"/>
        <label>2</label>
    </ligand>
</feature>
<evidence type="ECO:0000313" key="13">
    <source>
        <dbReference type="Proteomes" id="UP000254337"/>
    </source>
</evidence>
<comment type="similarity">
    <text evidence="9">Belongs to the anthranilate phosphoribosyltransferase family.</text>
</comment>
<dbReference type="SUPFAM" id="SSF47648">
    <property type="entry name" value="Nucleoside phosphorylase/phosphoribosyltransferase N-terminal domain"/>
    <property type="match status" value="1"/>
</dbReference>
<comment type="function">
    <text evidence="9">Catalyzes the transfer of the phosphoribosyl group of 5-phosphorylribose-1-pyrophosphate (PRPP) to anthranilate to yield N-(5'-phosphoribosyl)-anthranilate (PRA).</text>
</comment>
<dbReference type="EC" id="2.4.2.18" evidence="9"/>
<evidence type="ECO:0000256" key="3">
    <source>
        <dbReference type="ARBA" id="ARBA00022676"/>
    </source>
</evidence>
<dbReference type="Gene3D" id="1.20.970.10">
    <property type="entry name" value="Transferase, Pyrimidine Nucleoside Phosphorylase, Chain C"/>
    <property type="match status" value="1"/>
</dbReference>
<keyword evidence="9" id="KW-0479">Metal-binding</keyword>
<dbReference type="EMBL" id="CP029462">
    <property type="protein sequence ID" value="AXL21796.1"/>
    <property type="molecule type" value="Genomic_DNA"/>
</dbReference>
<evidence type="ECO:0000256" key="4">
    <source>
        <dbReference type="ARBA" id="ARBA00022679"/>
    </source>
</evidence>
<comment type="cofactor">
    <cofactor evidence="9">
        <name>Mg(2+)</name>
        <dbReference type="ChEBI" id="CHEBI:18420"/>
    </cofactor>
    <text evidence="9">Binds 2 magnesium ions per monomer.</text>
</comment>
<dbReference type="UniPathway" id="UPA00035">
    <property type="reaction ID" value="UER00041"/>
</dbReference>
<keyword evidence="4 9" id="KW-0808">Transferase</keyword>
<keyword evidence="3 9" id="KW-0328">Glycosyltransferase</keyword>
<evidence type="ECO:0000256" key="9">
    <source>
        <dbReference type="HAMAP-Rule" id="MF_00211"/>
    </source>
</evidence>
<keyword evidence="6 9" id="KW-0057">Aromatic amino acid biosynthesis</keyword>
<feature type="binding site" evidence="9">
    <location>
        <begin position="89"/>
        <end position="92"/>
    </location>
    <ligand>
        <name>5-phospho-alpha-D-ribose 1-diphosphate</name>
        <dbReference type="ChEBI" id="CHEBI:58017"/>
    </ligand>
</feature>
<feature type="binding site" evidence="9">
    <location>
        <begin position="82"/>
        <end position="83"/>
    </location>
    <ligand>
        <name>5-phospho-alpha-D-ribose 1-diphosphate</name>
        <dbReference type="ChEBI" id="CHEBI:58017"/>
    </ligand>
</feature>
<sequence length="361" mass="39464">MLTNVLKKITKRQPLTARECMYVMDSMMNGTISDVQVGAVLAALATKGASEAELTAFAEAMRAHSLRVECRPDLFDIVGTGGDRAKTFNISTTSAIVVAAGGVRVAKHGNRAKKSRSGSADMLEALGVNIFLSPASCLEMLKQIGICYFYTRYYYYMMKRIDKVREQLGVQTIFDVLRPLINPARASREILGVNTPDLVEPMARVLSRLGVEHGMVVYGRDGSDEISAAGRTLICEFSGQDFRTYEIWPEQFALPSCERYELRGGTPKENAAIARRVLRGEKGACRTAVLLNAGAGLYVGGSALTLEAGVKRAAQLIDSGLAMEKLEDFIMMSQNMGKVEKVKITSCQDDEDYDIIKGTLI</sequence>
<dbReference type="PANTHER" id="PTHR43285">
    <property type="entry name" value="ANTHRANILATE PHOSPHORIBOSYLTRANSFERASE"/>
    <property type="match status" value="1"/>
</dbReference>
<proteinExistence type="inferred from homology"/>
<dbReference type="Gene3D" id="3.40.1030.10">
    <property type="entry name" value="Nucleoside phosphorylase/phosphoribosyltransferase catalytic domain"/>
    <property type="match status" value="1"/>
</dbReference>
<evidence type="ECO:0000256" key="6">
    <source>
        <dbReference type="ARBA" id="ARBA00023141"/>
    </source>
</evidence>
<feature type="binding site" evidence="9">
    <location>
        <position position="165"/>
    </location>
    <ligand>
        <name>anthranilate</name>
        <dbReference type="ChEBI" id="CHEBI:16567"/>
        <label>2</label>
    </ligand>
</feature>
<evidence type="ECO:0000259" key="10">
    <source>
        <dbReference type="Pfam" id="PF00591"/>
    </source>
</evidence>
<reference evidence="12 13" key="1">
    <citation type="submission" date="2018-05" db="EMBL/GenBank/DDBJ databases">
        <title>Complete genome sequence of Megasphaera sp. AJH120T, isolated from the ceca of a chicken.</title>
        <authorList>
            <person name="Maki J."/>
            <person name="Looft T."/>
        </authorList>
    </citation>
    <scope>NUCLEOTIDE SEQUENCE [LARGE SCALE GENOMIC DNA]</scope>
    <source>
        <strain evidence="12 13">AJH120</strain>
    </source>
</reference>
<feature type="binding site" evidence="9">
    <location>
        <position position="87"/>
    </location>
    <ligand>
        <name>5-phospho-alpha-D-ribose 1-diphosphate</name>
        <dbReference type="ChEBI" id="CHEBI:58017"/>
    </ligand>
</feature>
<comment type="catalytic activity">
    <reaction evidence="7 9">
        <text>N-(5-phospho-beta-D-ribosyl)anthranilate + diphosphate = 5-phospho-alpha-D-ribose 1-diphosphate + anthranilate</text>
        <dbReference type="Rhea" id="RHEA:11768"/>
        <dbReference type="ChEBI" id="CHEBI:16567"/>
        <dbReference type="ChEBI" id="CHEBI:18277"/>
        <dbReference type="ChEBI" id="CHEBI:33019"/>
        <dbReference type="ChEBI" id="CHEBI:58017"/>
        <dbReference type="EC" id="2.4.2.18"/>
    </reaction>
</comment>
<feature type="binding site" evidence="9">
    <location>
        <position position="79"/>
    </location>
    <ligand>
        <name>anthranilate</name>
        <dbReference type="ChEBI" id="CHEBI:16567"/>
        <label>1</label>
    </ligand>
</feature>
<dbReference type="OrthoDB" id="9806430at2"/>
<feature type="domain" description="Glycosyl transferase family 3 N-terminal" evidence="11">
    <location>
        <begin position="4"/>
        <end position="65"/>
    </location>
</feature>
<dbReference type="KEGG" id="meg:DKB62_09595"/>
<dbReference type="GO" id="GO:0000162">
    <property type="term" value="P:L-tryptophan biosynthetic process"/>
    <property type="evidence" value="ECO:0007669"/>
    <property type="project" value="UniProtKB-UniRule"/>
</dbReference>
<dbReference type="RefSeq" id="WP_107196191.1">
    <property type="nucleotide sequence ID" value="NZ_CP029462.1"/>
</dbReference>
<protein>
    <recommendedName>
        <fullName evidence="9">Anthranilate phosphoribosyltransferase</fullName>
        <ecNumber evidence="9">2.4.2.18</ecNumber>
    </recommendedName>
</protein>
<dbReference type="InterPro" id="IPR005940">
    <property type="entry name" value="Anthranilate_Pribosyl_Tfrase"/>
</dbReference>
<keyword evidence="13" id="KW-1185">Reference proteome</keyword>
<name>A0A346B103_9FIRM</name>
<dbReference type="GO" id="GO:0004048">
    <property type="term" value="F:anthranilate phosphoribosyltransferase activity"/>
    <property type="evidence" value="ECO:0007669"/>
    <property type="project" value="UniProtKB-UniRule"/>
</dbReference>
<feature type="domain" description="Glycosyl transferase family 3" evidence="10">
    <location>
        <begin position="72"/>
        <end position="322"/>
    </location>
</feature>
<dbReference type="Pfam" id="PF02885">
    <property type="entry name" value="Glycos_trans_3N"/>
    <property type="match status" value="1"/>
</dbReference>
<dbReference type="InterPro" id="IPR017459">
    <property type="entry name" value="Glycosyl_Trfase_fam3_N_dom"/>
</dbReference>
<keyword evidence="2 9" id="KW-0028">Amino-acid biosynthesis</keyword>
<dbReference type="HAMAP" id="MF_00211">
    <property type="entry name" value="TrpD"/>
    <property type="match status" value="1"/>
</dbReference>
<dbReference type="AlphaFoldDB" id="A0A346B103"/>
<comment type="pathway">
    <text evidence="1 9">Amino-acid biosynthesis; L-tryptophan biosynthesis; L-tryptophan from chorismate: step 2/5.</text>
</comment>
<feature type="binding site" evidence="9">
    <location>
        <position position="119"/>
    </location>
    <ligand>
        <name>5-phospho-alpha-D-ribose 1-diphosphate</name>
        <dbReference type="ChEBI" id="CHEBI:58017"/>
    </ligand>
</feature>
<evidence type="ECO:0000259" key="11">
    <source>
        <dbReference type="Pfam" id="PF02885"/>
    </source>
</evidence>
<dbReference type="GO" id="GO:0000287">
    <property type="term" value="F:magnesium ion binding"/>
    <property type="evidence" value="ECO:0007669"/>
    <property type="project" value="UniProtKB-UniRule"/>
</dbReference>
<evidence type="ECO:0000256" key="7">
    <source>
        <dbReference type="ARBA" id="ARBA00052328"/>
    </source>
</evidence>
<dbReference type="InterPro" id="IPR035902">
    <property type="entry name" value="Nuc_phospho_transferase"/>
</dbReference>
<keyword evidence="9" id="KW-0460">Magnesium</keyword>
<evidence type="ECO:0000256" key="2">
    <source>
        <dbReference type="ARBA" id="ARBA00022605"/>
    </source>
</evidence>
<comment type="similarity">
    <text evidence="8">In the C-terminal section; belongs to the anthranilate phosphoribosyltransferase family.</text>
</comment>
<feature type="binding site" evidence="9">
    <location>
        <position position="110"/>
    </location>
    <ligand>
        <name>anthranilate</name>
        <dbReference type="ChEBI" id="CHEBI:16567"/>
        <label>1</label>
    </ligand>
</feature>
<evidence type="ECO:0000256" key="8">
    <source>
        <dbReference type="ARBA" id="ARBA00061188"/>
    </source>
</evidence>
<evidence type="ECO:0000313" key="12">
    <source>
        <dbReference type="EMBL" id="AXL21796.1"/>
    </source>
</evidence>
<comment type="subunit">
    <text evidence="9">Homodimer.</text>
</comment>
<gene>
    <name evidence="9 12" type="primary">trpD</name>
    <name evidence="12" type="ORF">DKB62_09595</name>
</gene>
<feature type="binding site" evidence="9">
    <location>
        <position position="91"/>
    </location>
    <ligand>
        <name>Mg(2+)</name>
        <dbReference type="ChEBI" id="CHEBI:18420"/>
        <label>1</label>
    </ligand>
</feature>
<dbReference type="NCBIfam" id="TIGR01245">
    <property type="entry name" value="trpD"/>
    <property type="match status" value="1"/>
</dbReference>
<feature type="binding site" evidence="9">
    <location>
        <position position="225"/>
    </location>
    <ligand>
        <name>Mg(2+)</name>
        <dbReference type="ChEBI" id="CHEBI:18420"/>
        <label>1</label>
    </ligand>
</feature>
<comment type="caution">
    <text evidence="9">Lacks conserved residue(s) required for the propagation of feature annotation.</text>
</comment>